<name>A0AAJ1IFA5_9SPIO</name>
<feature type="chain" id="PRO_5042551765" evidence="6">
    <location>
        <begin position="25"/>
        <end position="230"/>
    </location>
</feature>
<evidence type="ECO:0000256" key="5">
    <source>
        <dbReference type="ARBA" id="ARBA00023002"/>
    </source>
</evidence>
<comment type="cofactor">
    <cofactor evidence="1">
        <name>FMN</name>
        <dbReference type="ChEBI" id="CHEBI:58210"/>
    </cofactor>
</comment>
<sequence>MKIQMRRFLILTVVVSVSIGFAGCAPRTADKVSEAAGSDTTSAASAKNDYSAYEGVSEFAEMNGIFGRLTARQFSNESVSEEQIDMLLNAAFASPTGGNQRSCELMVVTDRSMMKKMQEGHPYSQPLDTAPLVIVIGVNEETAKYPEILTLDAGIAAMAIMVQAAEMGLVSVPMSIMPQAERIQGIANAIGHPGNVAGQIMVAVGHSAVDGDTHASTDYFNEEQVHVNGW</sequence>
<dbReference type="Gene3D" id="3.40.109.10">
    <property type="entry name" value="NADH Oxidase"/>
    <property type="match status" value="1"/>
</dbReference>
<dbReference type="AlphaFoldDB" id="A0AAJ1IFA5"/>
<keyword evidence="6" id="KW-0732">Signal</keyword>
<reference evidence="8 9" key="1">
    <citation type="submission" date="2022-12" db="EMBL/GenBank/DDBJ databases">
        <title>Metagenome assembled genome from gulf of manar.</title>
        <authorList>
            <person name="Kohli P."/>
            <person name="Pk S."/>
            <person name="Venkata Ramana C."/>
            <person name="Sasikala C."/>
        </authorList>
    </citation>
    <scope>NUCLEOTIDE SEQUENCE [LARGE SCALE GENOMIC DNA]</scope>
    <source>
        <strain evidence="8">JB008</strain>
    </source>
</reference>
<comment type="caution">
    <text evidence="8">The sequence shown here is derived from an EMBL/GenBank/DDBJ whole genome shotgun (WGS) entry which is preliminary data.</text>
</comment>
<dbReference type="PANTHER" id="PTHR43673">
    <property type="entry name" value="NAD(P)H NITROREDUCTASE YDGI-RELATED"/>
    <property type="match status" value="1"/>
</dbReference>
<keyword evidence="3" id="KW-0285">Flavoprotein</keyword>
<dbReference type="EMBL" id="JAQQAL010000002">
    <property type="protein sequence ID" value="MDC7225171.1"/>
    <property type="molecule type" value="Genomic_DNA"/>
</dbReference>
<evidence type="ECO:0000313" key="9">
    <source>
        <dbReference type="Proteomes" id="UP001221217"/>
    </source>
</evidence>
<evidence type="ECO:0000313" key="8">
    <source>
        <dbReference type="EMBL" id="MDC7225171.1"/>
    </source>
</evidence>
<keyword evidence="4" id="KW-0288">FMN</keyword>
<feature type="signal peptide" evidence="6">
    <location>
        <begin position="1"/>
        <end position="24"/>
    </location>
</feature>
<evidence type="ECO:0000256" key="6">
    <source>
        <dbReference type="SAM" id="SignalP"/>
    </source>
</evidence>
<evidence type="ECO:0000256" key="1">
    <source>
        <dbReference type="ARBA" id="ARBA00001917"/>
    </source>
</evidence>
<dbReference type="PANTHER" id="PTHR43673:SF2">
    <property type="entry name" value="NITROREDUCTASE"/>
    <property type="match status" value="1"/>
</dbReference>
<evidence type="ECO:0000256" key="2">
    <source>
        <dbReference type="ARBA" id="ARBA00007118"/>
    </source>
</evidence>
<evidence type="ECO:0000256" key="4">
    <source>
        <dbReference type="ARBA" id="ARBA00022643"/>
    </source>
</evidence>
<proteinExistence type="inferred from homology"/>
<dbReference type="InterPro" id="IPR029479">
    <property type="entry name" value="Nitroreductase"/>
</dbReference>
<keyword evidence="5" id="KW-0560">Oxidoreductase</keyword>
<evidence type="ECO:0000259" key="7">
    <source>
        <dbReference type="Pfam" id="PF00881"/>
    </source>
</evidence>
<feature type="domain" description="Nitroreductase" evidence="7">
    <location>
        <begin position="66"/>
        <end position="119"/>
    </location>
</feature>
<dbReference type="Pfam" id="PF00881">
    <property type="entry name" value="Nitroreductase"/>
    <property type="match status" value="2"/>
</dbReference>
<gene>
    <name evidence="8" type="ORF">PQJ61_00240</name>
</gene>
<dbReference type="SUPFAM" id="SSF55469">
    <property type="entry name" value="FMN-dependent nitroreductase-like"/>
    <property type="match status" value="1"/>
</dbReference>
<protein>
    <submittedName>
        <fullName evidence="8">Nitroreductase family protein</fullName>
    </submittedName>
</protein>
<feature type="domain" description="Nitroreductase" evidence="7">
    <location>
        <begin position="123"/>
        <end position="205"/>
    </location>
</feature>
<dbReference type="Proteomes" id="UP001221217">
    <property type="component" value="Unassembled WGS sequence"/>
</dbReference>
<organism evidence="8 9">
    <name type="scientific">Candidatus Thalassospirochaeta sargassi</name>
    <dbReference type="NCBI Taxonomy" id="3119039"/>
    <lineage>
        <taxon>Bacteria</taxon>
        <taxon>Pseudomonadati</taxon>
        <taxon>Spirochaetota</taxon>
        <taxon>Spirochaetia</taxon>
        <taxon>Spirochaetales</taxon>
        <taxon>Spirochaetaceae</taxon>
        <taxon>Candidatus Thalassospirochaeta</taxon>
    </lineage>
</organism>
<dbReference type="GO" id="GO:0016491">
    <property type="term" value="F:oxidoreductase activity"/>
    <property type="evidence" value="ECO:0007669"/>
    <property type="project" value="UniProtKB-KW"/>
</dbReference>
<evidence type="ECO:0000256" key="3">
    <source>
        <dbReference type="ARBA" id="ARBA00022630"/>
    </source>
</evidence>
<dbReference type="PROSITE" id="PS51257">
    <property type="entry name" value="PROKAR_LIPOPROTEIN"/>
    <property type="match status" value="1"/>
</dbReference>
<comment type="similarity">
    <text evidence="2">Belongs to the nitroreductase family.</text>
</comment>
<accession>A0AAJ1IFA5</accession>
<dbReference type="InterPro" id="IPR000415">
    <property type="entry name" value="Nitroreductase-like"/>
</dbReference>